<protein>
    <submittedName>
        <fullName evidence="1">Phytoene dehydrogenase-like protein</fullName>
    </submittedName>
</protein>
<gene>
    <name evidence="1" type="ORF">DES53_10232</name>
</gene>
<keyword evidence="2" id="KW-1185">Reference proteome</keyword>
<dbReference type="OrthoDB" id="9814556at2"/>
<comment type="caution">
    <text evidence="1">The sequence shown here is derived from an EMBL/GenBank/DDBJ whole genome shotgun (WGS) entry which is preliminary data.</text>
</comment>
<organism evidence="1 2">
    <name type="scientific">Roseimicrobium gellanilyticum</name>
    <dbReference type="NCBI Taxonomy" id="748857"/>
    <lineage>
        <taxon>Bacteria</taxon>
        <taxon>Pseudomonadati</taxon>
        <taxon>Verrucomicrobiota</taxon>
        <taxon>Verrucomicrobiia</taxon>
        <taxon>Verrucomicrobiales</taxon>
        <taxon>Verrucomicrobiaceae</taxon>
        <taxon>Roseimicrobium</taxon>
    </lineage>
</organism>
<name>A0A366HPT2_9BACT</name>
<accession>A0A366HPT2</accession>
<dbReference type="PANTHER" id="PTHR10668">
    <property type="entry name" value="PHYTOENE DEHYDROGENASE"/>
    <property type="match status" value="1"/>
</dbReference>
<dbReference type="PANTHER" id="PTHR10668:SF105">
    <property type="entry name" value="DEHYDROGENASE-RELATED"/>
    <property type="match status" value="1"/>
</dbReference>
<dbReference type="Pfam" id="PF13450">
    <property type="entry name" value="NAD_binding_8"/>
    <property type="match status" value="1"/>
</dbReference>
<dbReference type="RefSeq" id="WP_113957232.1">
    <property type="nucleotide sequence ID" value="NZ_QNRR01000002.1"/>
</dbReference>
<dbReference type="SUPFAM" id="SSF51905">
    <property type="entry name" value="FAD/NAD(P)-binding domain"/>
    <property type="match status" value="1"/>
</dbReference>
<dbReference type="AlphaFoldDB" id="A0A366HPT2"/>
<dbReference type="Gene3D" id="3.50.50.60">
    <property type="entry name" value="FAD/NAD(P)-binding domain"/>
    <property type="match status" value="1"/>
</dbReference>
<dbReference type="EMBL" id="QNRR01000002">
    <property type="protein sequence ID" value="RBP45650.1"/>
    <property type="molecule type" value="Genomic_DNA"/>
</dbReference>
<evidence type="ECO:0000313" key="2">
    <source>
        <dbReference type="Proteomes" id="UP000253426"/>
    </source>
</evidence>
<sequence>MPSASHDAIIIGSGPNGLAAAIRLAQKGSKVLVLEAASTTGGGTRTKELTLPGFRHDVCSAVHPMGLGSPYLRELGPDLEKHGLRWIQPDHPLAHPLDGGRAAVLHRSLDETADSLGKDAGRYRLFFKTLVEHAHELYGDMLAPAGFPKHPYLMARLGMGAGLPATWFAKYFSTEEGRALFGGCAAHSIMALHLPLTSAIGIVLQLSGHAVGWPIPEGGSQRITDAMVGLLRSLGGEVQCDTPVKSLADLPPAKAYLFDLSPKNVSHICGDALPASYRSKLERFRHGPGVFKVDYALNAPIPWANAECRKAGTVHVGGTLAELVTSERDAWEGRLNDKPFVLVAQPSIHDATRAPAGKHVAWAYCHVPAGSTEDRLEIITRQIERFAPGFRDCIMAHHTMNCAEMEAYNPNYIGGDVIGGVTDWRQLFTRPVGMFDPYATPNRRIFLCSASTPPGGGVHGMCGYWAAESVVKKMR</sequence>
<proteinExistence type="predicted"/>
<evidence type="ECO:0000313" key="1">
    <source>
        <dbReference type="EMBL" id="RBP45650.1"/>
    </source>
</evidence>
<reference evidence="1 2" key="1">
    <citation type="submission" date="2018-06" db="EMBL/GenBank/DDBJ databases">
        <title>Genomic Encyclopedia of Type Strains, Phase IV (KMG-IV): sequencing the most valuable type-strain genomes for metagenomic binning, comparative biology and taxonomic classification.</title>
        <authorList>
            <person name="Goeker M."/>
        </authorList>
    </citation>
    <scope>NUCLEOTIDE SEQUENCE [LARGE SCALE GENOMIC DNA]</scope>
    <source>
        <strain evidence="1 2">DSM 25532</strain>
    </source>
</reference>
<dbReference type="InterPro" id="IPR036188">
    <property type="entry name" value="FAD/NAD-bd_sf"/>
</dbReference>
<dbReference type="Proteomes" id="UP000253426">
    <property type="component" value="Unassembled WGS sequence"/>
</dbReference>